<dbReference type="OrthoDB" id="9805202at2"/>
<dbReference type="PANTHER" id="PTHR30600">
    <property type="entry name" value="CYTOCHROME C PEROXIDASE-RELATED"/>
    <property type="match status" value="1"/>
</dbReference>
<feature type="domain" description="Cytochrome c" evidence="9">
    <location>
        <begin position="254"/>
        <end position="412"/>
    </location>
</feature>
<dbReference type="GO" id="GO:0020037">
    <property type="term" value="F:heme binding"/>
    <property type="evidence" value="ECO:0007669"/>
    <property type="project" value="InterPro"/>
</dbReference>
<keyword evidence="8" id="KW-0732">Signal</keyword>
<keyword evidence="2 6" id="KW-0349">Heme</keyword>
<name>A0A2M8WKE2_9RHOB</name>
<protein>
    <submittedName>
        <fullName evidence="10">Cytochrome c peroxidase</fullName>
    </submittedName>
</protein>
<comment type="subcellular location">
    <subcellularLocation>
        <location evidence="1">Cell envelope</location>
    </subcellularLocation>
</comment>
<feature type="signal peptide" evidence="8">
    <location>
        <begin position="1"/>
        <end position="18"/>
    </location>
</feature>
<evidence type="ECO:0000313" key="10">
    <source>
        <dbReference type="EMBL" id="PJI91400.1"/>
    </source>
</evidence>
<dbReference type="SUPFAM" id="SSF46626">
    <property type="entry name" value="Cytochrome c"/>
    <property type="match status" value="2"/>
</dbReference>
<dbReference type="AlphaFoldDB" id="A0A2M8WKE2"/>
<evidence type="ECO:0000256" key="6">
    <source>
        <dbReference type="PROSITE-ProRule" id="PRU00433"/>
    </source>
</evidence>
<comment type="caution">
    <text evidence="10">The sequence shown here is derived from an EMBL/GenBank/DDBJ whole genome shotgun (WGS) entry which is preliminary data.</text>
</comment>
<keyword evidence="11" id="KW-1185">Reference proteome</keyword>
<gene>
    <name evidence="10" type="ORF">BC777_0227</name>
</gene>
<proteinExistence type="predicted"/>
<sequence length="437" mass="45753">MRIVMSMAMVMIAAAASAGELPAPLTDADFAPVDAAEARLGQLLFYDPILSGNRNVSCGTCHHPAFGTGDGLSLGMGDGGIGLGPQRVADPANMPEQRIPRNSPALFNLGAHEFTVLFHDGRIEVDPDRPGGLRTPLDADMVTGFASLLSAQTMFPVLSPDEMAGHYSENDVAQAVRRGVITGQGGAWDIIARRVGDVPAYAGSFTAVYDHIDAPDQITFADISNAIAAFMAFEWRSDTAPFDAVLRGEATLPEPAATGMTLFYGDAGCASCHSGPFLTDHAFHAMAAPQIGPGKAARFESHALDEGRFRVTGDPADLYAFRTPSLRNIALTAPYGHAGAHADLRSFVAAHLDPINGLQNYDLSAAVLPDLPVDDARGLADAEAIAAAVTYEVRDISEADLTALLAFLDTLTDPAATQDRLGVPTTVPSGLSVDTPG</sequence>
<keyword evidence="5 6" id="KW-0408">Iron</keyword>
<dbReference type="PANTHER" id="PTHR30600:SF9">
    <property type="entry name" value="BLR7738 PROTEIN"/>
    <property type="match status" value="1"/>
</dbReference>
<reference evidence="10 11" key="1">
    <citation type="submission" date="2017-11" db="EMBL/GenBank/DDBJ databases">
        <title>Genomic Encyclopedia of Archaeal and Bacterial Type Strains, Phase II (KMG-II): From Individual Species to Whole Genera.</title>
        <authorList>
            <person name="Goeker M."/>
        </authorList>
    </citation>
    <scope>NUCLEOTIDE SEQUENCE [LARGE SCALE GENOMIC DNA]</scope>
    <source>
        <strain evidence="10 11">DSM 29128</strain>
    </source>
</reference>
<evidence type="ECO:0000256" key="8">
    <source>
        <dbReference type="SAM" id="SignalP"/>
    </source>
</evidence>
<dbReference type="InterPro" id="IPR051395">
    <property type="entry name" value="Cytochrome_c_Peroxidase/MauG"/>
</dbReference>
<keyword evidence="10" id="KW-0575">Peroxidase</keyword>
<accession>A0A2M8WKE2</accession>
<feature type="region of interest" description="Disordered" evidence="7">
    <location>
        <begin position="418"/>
        <end position="437"/>
    </location>
</feature>
<evidence type="ECO:0000256" key="3">
    <source>
        <dbReference type="ARBA" id="ARBA00022723"/>
    </source>
</evidence>
<dbReference type="EMBL" id="PGTY01000001">
    <property type="protein sequence ID" value="PJI91400.1"/>
    <property type="molecule type" value="Genomic_DNA"/>
</dbReference>
<dbReference type="Proteomes" id="UP000228531">
    <property type="component" value="Unassembled WGS sequence"/>
</dbReference>
<dbReference type="InterPro" id="IPR009056">
    <property type="entry name" value="Cyt_c-like_dom"/>
</dbReference>
<evidence type="ECO:0000256" key="2">
    <source>
        <dbReference type="ARBA" id="ARBA00022617"/>
    </source>
</evidence>
<dbReference type="GO" id="GO:0046872">
    <property type="term" value="F:metal ion binding"/>
    <property type="evidence" value="ECO:0007669"/>
    <property type="project" value="UniProtKB-KW"/>
</dbReference>
<keyword evidence="4" id="KW-0560">Oxidoreductase</keyword>
<dbReference type="GO" id="GO:0009055">
    <property type="term" value="F:electron transfer activity"/>
    <property type="evidence" value="ECO:0007669"/>
    <property type="project" value="InterPro"/>
</dbReference>
<dbReference type="InterPro" id="IPR036909">
    <property type="entry name" value="Cyt_c-like_dom_sf"/>
</dbReference>
<evidence type="ECO:0000256" key="4">
    <source>
        <dbReference type="ARBA" id="ARBA00023002"/>
    </source>
</evidence>
<evidence type="ECO:0000259" key="9">
    <source>
        <dbReference type="PROSITE" id="PS51007"/>
    </source>
</evidence>
<organism evidence="10 11">
    <name type="scientific">Yoonia maricola</name>
    <dbReference type="NCBI Taxonomy" id="420999"/>
    <lineage>
        <taxon>Bacteria</taxon>
        <taxon>Pseudomonadati</taxon>
        <taxon>Pseudomonadota</taxon>
        <taxon>Alphaproteobacteria</taxon>
        <taxon>Rhodobacterales</taxon>
        <taxon>Paracoccaceae</taxon>
        <taxon>Yoonia</taxon>
    </lineage>
</organism>
<evidence type="ECO:0000256" key="7">
    <source>
        <dbReference type="SAM" id="MobiDB-lite"/>
    </source>
</evidence>
<dbReference type="GO" id="GO:0030313">
    <property type="term" value="C:cell envelope"/>
    <property type="evidence" value="ECO:0007669"/>
    <property type="project" value="UniProtKB-SubCell"/>
</dbReference>
<evidence type="ECO:0000256" key="1">
    <source>
        <dbReference type="ARBA" id="ARBA00004196"/>
    </source>
</evidence>
<evidence type="ECO:0000313" key="11">
    <source>
        <dbReference type="Proteomes" id="UP000228531"/>
    </source>
</evidence>
<dbReference type="InterPro" id="IPR004852">
    <property type="entry name" value="Di-haem_cyt_c_peroxidsae"/>
</dbReference>
<dbReference type="Gene3D" id="1.10.760.10">
    <property type="entry name" value="Cytochrome c-like domain"/>
    <property type="match status" value="2"/>
</dbReference>
<dbReference type="GO" id="GO:0004130">
    <property type="term" value="F:cytochrome-c peroxidase activity"/>
    <property type="evidence" value="ECO:0007669"/>
    <property type="project" value="TreeGrafter"/>
</dbReference>
<dbReference type="PROSITE" id="PS51007">
    <property type="entry name" value="CYTC"/>
    <property type="match status" value="2"/>
</dbReference>
<dbReference type="Pfam" id="PF03150">
    <property type="entry name" value="CCP_MauG"/>
    <property type="match status" value="1"/>
</dbReference>
<evidence type="ECO:0000256" key="5">
    <source>
        <dbReference type="ARBA" id="ARBA00023004"/>
    </source>
</evidence>
<feature type="domain" description="Cytochrome c" evidence="9">
    <location>
        <begin position="36"/>
        <end position="153"/>
    </location>
</feature>
<keyword evidence="3 6" id="KW-0479">Metal-binding</keyword>
<feature type="chain" id="PRO_5014941883" evidence="8">
    <location>
        <begin position="19"/>
        <end position="437"/>
    </location>
</feature>